<evidence type="ECO:0000256" key="3">
    <source>
        <dbReference type="ARBA" id="ARBA00022692"/>
    </source>
</evidence>
<feature type="compositionally biased region" description="Polar residues" evidence="6">
    <location>
        <begin position="300"/>
        <end position="311"/>
    </location>
</feature>
<dbReference type="Gene3D" id="2.40.128.260">
    <property type="entry name" value="Type IV secretion system, VirB10/TraB/TrbI"/>
    <property type="match status" value="1"/>
</dbReference>
<sequence>MISGATPGQNVTPNDGGVGNGAVSFDGGSAGDSAALSAAQKSSYLGKLRGNPDYLPTGREAPISPNVLRAGSVIPAVMETGIDSDLPGQILARVASNVYNTPDGSEVLVPQGAELIGTYDDQVANGQSRVLVVWNRIIYPDGSSLDIDSMPGSSPSGYAGFHDQVNNHYFRIFSDALLMSVFSAGVQLSQPQASPSSTYSSQQVIAGSLGQQLGQTGQNLINRDIGIAPTLKIRQGYKFDVMITRDLVIKPWQSVASLSSEAGNDSPPETNRTMWIAEPLQHNHLSHQQLVVASADNGAASRSSGKPQSLLGTLPATPPSPRNLSGVVSVPSLPVPPNAVAATSLPPVPPPPPTWSLPAGQLVGRQISTWGESAGWHVIWNVGQDWPVPRASNFQGTFSGAASQVIEDLAAQGAPIHATFYRGNHTLVVTGVNQ</sequence>
<organism evidence="8 9">
    <name type="scientific">Acidocella aminolytica 101 = DSM 11237</name>
    <dbReference type="NCBI Taxonomy" id="1120923"/>
    <lineage>
        <taxon>Bacteria</taxon>
        <taxon>Pseudomonadati</taxon>
        <taxon>Pseudomonadota</taxon>
        <taxon>Alphaproteobacteria</taxon>
        <taxon>Acetobacterales</taxon>
        <taxon>Acidocellaceae</taxon>
        <taxon>Acidocella</taxon>
    </lineage>
</organism>
<dbReference type="InterPro" id="IPR018927">
    <property type="entry name" value="Pilus_synth_Q_C"/>
</dbReference>
<evidence type="ECO:0000259" key="7">
    <source>
        <dbReference type="Pfam" id="PF10671"/>
    </source>
</evidence>
<name>A0A0D6PFD4_9PROT</name>
<dbReference type="EMBL" id="BANC01000045">
    <property type="protein sequence ID" value="GAN80377.1"/>
    <property type="molecule type" value="Genomic_DNA"/>
</dbReference>
<dbReference type="GO" id="GO:0016020">
    <property type="term" value="C:membrane"/>
    <property type="evidence" value="ECO:0007669"/>
    <property type="project" value="UniProtKB-SubCell"/>
</dbReference>
<evidence type="ECO:0000313" key="8">
    <source>
        <dbReference type="EMBL" id="GAN80377.1"/>
    </source>
</evidence>
<evidence type="ECO:0000256" key="4">
    <source>
        <dbReference type="ARBA" id="ARBA00022989"/>
    </source>
</evidence>
<evidence type="ECO:0000256" key="1">
    <source>
        <dbReference type="ARBA" id="ARBA00004167"/>
    </source>
</evidence>
<evidence type="ECO:0000256" key="6">
    <source>
        <dbReference type="SAM" id="MobiDB-lite"/>
    </source>
</evidence>
<feature type="region of interest" description="Disordered" evidence="6">
    <location>
        <begin position="295"/>
        <end position="318"/>
    </location>
</feature>
<evidence type="ECO:0000313" key="9">
    <source>
        <dbReference type="Proteomes" id="UP000032668"/>
    </source>
</evidence>
<evidence type="ECO:0000256" key="2">
    <source>
        <dbReference type="ARBA" id="ARBA00010265"/>
    </source>
</evidence>
<dbReference type="Pfam" id="PF10671">
    <property type="entry name" value="TcpQ"/>
    <property type="match status" value="1"/>
</dbReference>
<gene>
    <name evidence="8" type="ORF">Aam_046_018</name>
</gene>
<dbReference type="InterPro" id="IPR005498">
    <property type="entry name" value="T4SS_VirB10/TraB/TrbI"/>
</dbReference>
<keyword evidence="3" id="KW-0812">Transmembrane</keyword>
<dbReference type="STRING" id="1120923.SAMN02746095_03833"/>
<evidence type="ECO:0000256" key="5">
    <source>
        <dbReference type="ARBA" id="ARBA00023136"/>
    </source>
</evidence>
<feature type="region of interest" description="Disordered" evidence="6">
    <location>
        <begin position="1"/>
        <end position="24"/>
    </location>
</feature>
<dbReference type="Pfam" id="PF03743">
    <property type="entry name" value="TrbI"/>
    <property type="match status" value="1"/>
</dbReference>
<feature type="compositionally biased region" description="Polar residues" evidence="6">
    <location>
        <begin position="1"/>
        <end position="13"/>
    </location>
</feature>
<keyword evidence="5" id="KW-0472">Membrane</keyword>
<comment type="similarity">
    <text evidence="2">Belongs to the TrbI/VirB10 family.</text>
</comment>
<accession>A0A0D6PFD4</accession>
<dbReference type="InterPro" id="IPR042217">
    <property type="entry name" value="T4SS_VirB10/TrbI"/>
</dbReference>
<proteinExistence type="inferred from homology"/>
<protein>
    <submittedName>
        <fullName evidence="8">Conjugal transfer protein TrbI</fullName>
    </submittedName>
</protein>
<comment type="caution">
    <text evidence="8">The sequence shown here is derived from an EMBL/GenBank/DDBJ whole genome shotgun (WGS) entry which is preliminary data.</text>
</comment>
<dbReference type="Proteomes" id="UP000032668">
    <property type="component" value="Unassembled WGS sequence"/>
</dbReference>
<feature type="domain" description="Toxin co-regulated pilus biosynthesis protein Q C-terminal" evidence="7">
    <location>
        <begin position="354"/>
        <end position="430"/>
    </location>
</feature>
<comment type="subcellular location">
    <subcellularLocation>
        <location evidence="1">Membrane</location>
        <topology evidence="1">Single-pass membrane protein</topology>
    </subcellularLocation>
</comment>
<keyword evidence="9" id="KW-1185">Reference proteome</keyword>
<dbReference type="CDD" id="cd16429">
    <property type="entry name" value="VirB10"/>
    <property type="match status" value="1"/>
</dbReference>
<reference evidence="8 9" key="1">
    <citation type="submission" date="2012-11" db="EMBL/GenBank/DDBJ databases">
        <title>Whole genome sequence of Acidocella aminolytica 101 = DSM 11237.</title>
        <authorList>
            <person name="Azuma Y."/>
            <person name="Higashiura N."/>
            <person name="Hirakawa H."/>
            <person name="Matsushita K."/>
        </authorList>
    </citation>
    <scope>NUCLEOTIDE SEQUENCE [LARGE SCALE GENOMIC DNA]</scope>
    <source>
        <strain evidence="9">101 / DSM 11237</strain>
    </source>
</reference>
<keyword evidence="4" id="KW-1133">Transmembrane helix</keyword>
<dbReference type="AlphaFoldDB" id="A0A0D6PFD4"/>